<dbReference type="AlphaFoldDB" id="A0A1G5F9B9"/>
<evidence type="ECO:0000313" key="2">
    <source>
        <dbReference type="Proteomes" id="UP000198538"/>
    </source>
</evidence>
<gene>
    <name evidence="1" type="ORF">SAMN05720606_104118</name>
</gene>
<name>A0A1G5F9B9_9BACL</name>
<dbReference type="STRING" id="582692.SAMN05720606_104118"/>
<sequence>MAQSAIRYAQRTRYIHDAQLGAVLQCIFKVMDQNSTKLYTENEWLLLAVEEWWSDFEDMPPGLKDIELDKWLTTLSRKEVFEDLLEEALKQCDEPLKVEMFKWIETLRD</sequence>
<reference evidence="2" key="1">
    <citation type="submission" date="2016-10" db="EMBL/GenBank/DDBJ databases">
        <authorList>
            <person name="Varghese N."/>
            <person name="Submissions S."/>
        </authorList>
    </citation>
    <scope>NUCLEOTIDE SEQUENCE [LARGE SCALE GENOMIC DNA]</scope>
    <source>
        <strain evidence="2">BL9</strain>
    </source>
</reference>
<keyword evidence="2" id="KW-1185">Reference proteome</keyword>
<dbReference type="EMBL" id="FMVM01000004">
    <property type="protein sequence ID" value="SCY35856.1"/>
    <property type="molecule type" value="Genomic_DNA"/>
</dbReference>
<proteinExistence type="predicted"/>
<evidence type="ECO:0000313" key="1">
    <source>
        <dbReference type="EMBL" id="SCY35856.1"/>
    </source>
</evidence>
<dbReference type="RefSeq" id="WP_090917566.1">
    <property type="nucleotide sequence ID" value="NZ_FMVM01000004.1"/>
</dbReference>
<protein>
    <submittedName>
        <fullName evidence="1">Uncharacterized protein</fullName>
    </submittedName>
</protein>
<organism evidence="1 2">
    <name type="scientific">Paenibacillus polysaccharolyticus</name>
    <dbReference type="NCBI Taxonomy" id="582692"/>
    <lineage>
        <taxon>Bacteria</taxon>
        <taxon>Bacillati</taxon>
        <taxon>Bacillota</taxon>
        <taxon>Bacilli</taxon>
        <taxon>Bacillales</taxon>
        <taxon>Paenibacillaceae</taxon>
        <taxon>Paenibacillus</taxon>
    </lineage>
</organism>
<accession>A0A1G5F9B9</accession>
<dbReference type="Proteomes" id="UP000198538">
    <property type="component" value="Unassembled WGS sequence"/>
</dbReference>